<feature type="compositionally biased region" description="Low complexity" evidence="1">
    <location>
        <begin position="243"/>
        <end position="252"/>
    </location>
</feature>
<dbReference type="eggNOG" id="ENOG5032X0H">
    <property type="taxonomic scope" value="Bacteria"/>
</dbReference>
<dbReference type="EMBL" id="ADNU01000048">
    <property type="protein sequence ID" value="EFG46948.1"/>
    <property type="molecule type" value="Genomic_DNA"/>
</dbReference>
<feature type="compositionally biased region" description="Low complexity" evidence="1">
    <location>
        <begin position="175"/>
        <end position="197"/>
    </location>
</feature>
<dbReference type="STRING" id="585530.HMPREF0183_1796"/>
<gene>
    <name evidence="2" type="ORF">HMPREF0183_1796</name>
</gene>
<accession>D4YPD6</accession>
<reference evidence="2 3" key="1">
    <citation type="submission" date="2010-04" db="EMBL/GenBank/DDBJ databases">
        <authorList>
            <person name="Qin X."/>
            <person name="Bachman B."/>
            <person name="Battles P."/>
            <person name="Bell A."/>
            <person name="Bess C."/>
            <person name="Bickham C."/>
            <person name="Chaboub L."/>
            <person name="Chen D."/>
            <person name="Coyle M."/>
            <person name="Deiros D.R."/>
            <person name="Dinh H."/>
            <person name="Forbes L."/>
            <person name="Fowler G."/>
            <person name="Francisco L."/>
            <person name="Fu Q."/>
            <person name="Gubbala S."/>
            <person name="Hale W."/>
            <person name="Han Y."/>
            <person name="Hemphill L."/>
            <person name="Highlander S.K."/>
            <person name="Hirani K."/>
            <person name="Hogues M."/>
            <person name="Jackson L."/>
            <person name="Jakkamsetti A."/>
            <person name="Javaid M."/>
            <person name="Jiang H."/>
            <person name="Korchina V."/>
            <person name="Kovar C."/>
            <person name="Lara F."/>
            <person name="Lee S."/>
            <person name="Mata R."/>
            <person name="Mathew T."/>
            <person name="Moen C."/>
            <person name="Morales K."/>
            <person name="Munidasa M."/>
            <person name="Nazareth L."/>
            <person name="Ngo R."/>
            <person name="Nguyen L."/>
            <person name="Okwuonu G."/>
            <person name="Ongeri F."/>
            <person name="Patil S."/>
            <person name="Petrosino J."/>
            <person name="Pham C."/>
            <person name="Pham P."/>
            <person name="Pu L.-L."/>
            <person name="Puazo M."/>
            <person name="Raj R."/>
            <person name="Reid J."/>
            <person name="Rouhana J."/>
            <person name="Saada N."/>
            <person name="Shang Y."/>
            <person name="Simmons D."/>
            <person name="Thornton R."/>
            <person name="Warren J."/>
            <person name="Weissenberger G."/>
            <person name="Zhang J."/>
            <person name="Zhang L."/>
            <person name="Zhou C."/>
            <person name="Zhu D."/>
            <person name="Muzny D."/>
            <person name="Worley K."/>
            <person name="Gibbs R."/>
        </authorList>
    </citation>
    <scope>NUCLEOTIDE SEQUENCE [LARGE SCALE GENOMIC DNA]</scope>
    <source>
        <strain evidence="2 3">ATCC 49030</strain>
    </source>
</reference>
<feature type="region of interest" description="Disordered" evidence="1">
    <location>
        <begin position="172"/>
        <end position="259"/>
    </location>
</feature>
<evidence type="ECO:0000313" key="3">
    <source>
        <dbReference type="Proteomes" id="UP000005714"/>
    </source>
</evidence>
<proteinExistence type="predicted"/>
<sequence length="259" mass="27648">MNTEQTVSAAVPGLQLGDTFTFDELLRSVQDQRHRRLRVIELANLDTHDDLCALWRATETDDLVLHARTDSTLHRQQFILHELAHMILAHCDGDDCAAGIRGSVFAESASGLTPKAGDRASRRGIHYATPADAGLHTRDITITTPAGPCPAWRIDGDPSTWAIHIHGLGSTRVGTPAASSPQPNSATPPSSSATATPRKGHEPAPTAQPSAIRTWPTLTKPSDTLSDAVLARPCSSVGRRVPHSSSTHPSSTGPHDQQT</sequence>
<evidence type="ECO:0000313" key="2">
    <source>
        <dbReference type="EMBL" id="EFG46948.1"/>
    </source>
</evidence>
<feature type="compositionally biased region" description="Polar residues" evidence="1">
    <location>
        <begin position="207"/>
        <end position="225"/>
    </location>
</feature>
<comment type="caution">
    <text evidence="2">The sequence shown here is derived from an EMBL/GenBank/DDBJ whole genome shotgun (WGS) entry which is preliminary data.</text>
</comment>
<organism evidence="2 3">
    <name type="scientific">Brevibacterium mcbrellneri ATCC 49030</name>
    <dbReference type="NCBI Taxonomy" id="585530"/>
    <lineage>
        <taxon>Bacteria</taxon>
        <taxon>Bacillati</taxon>
        <taxon>Actinomycetota</taxon>
        <taxon>Actinomycetes</taxon>
        <taxon>Micrococcales</taxon>
        <taxon>Brevibacteriaceae</taxon>
        <taxon>Brevibacterium</taxon>
    </lineage>
</organism>
<name>D4YPD6_9MICO</name>
<evidence type="ECO:0000256" key="1">
    <source>
        <dbReference type="SAM" id="MobiDB-lite"/>
    </source>
</evidence>
<dbReference type="Proteomes" id="UP000005714">
    <property type="component" value="Unassembled WGS sequence"/>
</dbReference>
<dbReference type="AlphaFoldDB" id="D4YPD6"/>
<keyword evidence="3" id="KW-1185">Reference proteome</keyword>
<protein>
    <submittedName>
        <fullName evidence="2">Putative toxin-antitoxin system, toxin component</fullName>
    </submittedName>
</protein>